<dbReference type="Proteomes" id="UP001630127">
    <property type="component" value="Unassembled WGS sequence"/>
</dbReference>
<reference evidence="1 2" key="1">
    <citation type="submission" date="2024-11" db="EMBL/GenBank/DDBJ databases">
        <title>A near-complete genome assembly of Cinchona calisaya.</title>
        <authorList>
            <person name="Lian D.C."/>
            <person name="Zhao X.W."/>
            <person name="Wei L."/>
        </authorList>
    </citation>
    <scope>NUCLEOTIDE SEQUENCE [LARGE SCALE GENOMIC DNA]</scope>
    <source>
        <tissue evidence="1">Nenye</tissue>
    </source>
</reference>
<sequence>MHRKNLLYKELDHKISFVQRGRMSPRGSKRLARPRSWENVHLQPEVKFIDLAQIIQKARETASQCIEIFKTSGMRCNARILEKEFVATALIGIQNFKLLKHFEGKMFRDLVELASRVNYFEKIQQQGLK</sequence>
<keyword evidence="2" id="KW-1185">Reference proteome</keyword>
<accession>A0ABD3B2L9</accession>
<dbReference type="AlphaFoldDB" id="A0ABD3B2L9"/>
<evidence type="ECO:0000313" key="1">
    <source>
        <dbReference type="EMBL" id="KAL3537743.1"/>
    </source>
</evidence>
<gene>
    <name evidence="1" type="ORF">ACH5RR_001109</name>
</gene>
<protein>
    <submittedName>
        <fullName evidence="1">Uncharacterized protein</fullName>
    </submittedName>
</protein>
<dbReference type="EMBL" id="JBJUIK010000001">
    <property type="protein sequence ID" value="KAL3537743.1"/>
    <property type="molecule type" value="Genomic_DNA"/>
</dbReference>
<name>A0ABD3B2L9_9GENT</name>
<proteinExistence type="predicted"/>
<evidence type="ECO:0000313" key="2">
    <source>
        <dbReference type="Proteomes" id="UP001630127"/>
    </source>
</evidence>
<organism evidence="1 2">
    <name type="scientific">Cinchona calisaya</name>
    <dbReference type="NCBI Taxonomy" id="153742"/>
    <lineage>
        <taxon>Eukaryota</taxon>
        <taxon>Viridiplantae</taxon>
        <taxon>Streptophyta</taxon>
        <taxon>Embryophyta</taxon>
        <taxon>Tracheophyta</taxon>
        <taxon>Spermatophyta</taxon>
        <taxon>Magnoliopsida</taxon>
        <taxon>eudicotyledons</taxon>
        <taxon>Gunneridae</taxon>
        <taxon>Pentapetalae</taxon>
        <taxon>asterids</taxon>
        <taxon>lamiids</taxon>
        <taxon>Gentianales</taxon>
        <taxon>Rubiaceae</taxon>
        <taxon>Cinchonoideae</taxon>
        <taxon>Cinchoneae</taxon>
        <taxon>Cinchona</taxon>
    </lineage>
</organism>
<comment type="caution">
    <text evidence="1">The sequence shown here is derived from an EMBL/GenBank/DDBJ whole genome shotgun (WGS) entry which is preliminary data.</text>
</comment>